<dbReference type="RefSeq" id="WP_230742369.1">
    <property type="nucleotide sequence ID" value="NZ_PGCK01000009.1"/>
</dbReference>
<evidence type="ECO:0000256" key="5">
    <source>
        <dbReference type="ARBA" id="ARBA00023004"/>
    </source>
</evidence>
<reference evidence="8 9" key="1">
    <citation type="submission" date="2017-11" db="EMBL/GenBank/DDBJ databases">
        <title>Isolation and Characterization of Family Methanocellaceae Species from Potential Methane Hydrate Area Offshore Southwestern Taiwan.</title>
        <authorList>
            <person name="Zhang W.-L."/>
            <person name="Chen W.-C."/>
            <person name="Lai M.-C."/>
            <person name="Chen S.-C."/>
        </authorList>
    </citation>
    <scope>NUCLEOTIDE SEQUENCE [LARGE SCALE GENOMIC DNA]</scope>
    <source>
        <strain evidence="8 9">CWC-04</strain>
    </source>
</reference>
<feature type="domain" description="Radical SAM core" evidence="7">
    <location>
        <begin position="28"/>
        <end position="246"/>
    </location>
</feature>
<evidence type="ECO:0000313" key="9">
    <source>
        <dbReference type="Proteomes" id="UP001320159"/>
    </source>
</evidence>
<dbReference type="PANTHER" id="PTHR11228:SF7">
    <property type="entry name" value="PQQA PEPTIDE CYCLASE"/>
    <property type="match status" value="1"/>
</dbReference>
<evidence type="ECO:0000256" key="2">
    <source>
        <dbReference type="ARBA" id="ARBA00022485"/>
    </source>
</evidence>
<proteinExistence type="predicted"/>
<dbReference type="Pfam" id="PF04055">
    <property type="entry name" value="Radical_SAM"/>
    <property type="match status" value="1"/>
</dbReference>
<organism evidence="8 9">
    <name type="scientific">Methanooceanicella nereidis</name>
    <dbReference type="NCBI Taxonomy" id="2052831"/>
    <lineage>
        <taxon>Archaea</taxon>
        <taxon>Methanobacteriati</taxon>
        <taxon>Methanobacteriota</taxon>
        <taxon>Stenosarchaea group</taxon>
        <taxon>Methanomicrobia</taxon>
        <taxon>Methanocellales</taxon>
        <taxon>Methanocellaceae</taxon>
        <taxon>Methanooceanicella</taxon>
    </lineage>
</organism>
<dbReference type="CDD" id="cd01335">
    <property type="entry name" value="Radical_SAM"/>
    <property type="match status" value="1"/>
</dbReference>
<comment type="cofactor">
    <cofactor evidence="1">
        <name>[4Fe-4S] cluster</name>
        <dbReference type="ChEBI" id="CHEBI:49883"/>
    </cofactor>
</comment>
<dbReference type="AlphaFoldDB" id="A0AAP2W6N0"/>
<keyword evidence="5" id="KW-0408">Iron</keyword>
<dbReference type="InterPro" id="IPR050377">
    <property type="entry name" value="Radical_SAM_PqqE_MftC-like"/>
</dbReference>
<dbReference type="InterPro" id="IPR023885">
    <property type="entry name" value="4Fe4S-binding_SPASM_dom"/>
</dbReference>
<dbReference type="NCBIfam" id="TIGR04085">
    <property type="entry name" value="rSAM_more_4Fe4S"/>
    <property type="match status" value="1"/>
</dbReference>
<accession>A0AAP2W6N0</accession>
<evidence type="ECO:0000259" key="7">
    <source>
        <dbReference type="PROSITE" id="PS51918"/>
    </source>
</evidence>
<evidence type="ECO:0000256" key="4">
    <source>
        <dbReference type="ARBA" id="ARBA00022723"/>
    </source>
</evidence>
<keyword evidence="2" id="KW-0004">4Fe-4S</keyword>
<evidence type="ECO:0000256" key="6">
    <source>
        <dbReference type="ARBA" id="ARBA00023014"/>
    </source>
</evidence>
<dbReference type="GO" id="GO:0046872">
    <property type="term" value="F:metal ion binding"/>
    <property type="evidence" value="ECO:0007669"/>
    <property type="project" value="UniProtKB-KW"/>
</dbReference>
<sequence length="367" mass="42076">MILPKFDNIILMGQLKQWQDRIDKERKTHPLKYLFWETTRRCNLDCKHCGSDCGSDRDSASECELSTEEIKGAFRSIAEDLDPKNIMIAVTGGEPLLRKDLFEVMGYASDLGFKWGMVTNGTLVDEETVKKCKEAGMNTVTVSIDGLKDSHDHLRGRKGSFEKAVNALKLFKDGKFEVVQATTCVSQYNINELPDLYELFKDLNIDEWRILTINPIGRAKEDPKLFLKPAQLRSVLNFIKERRKFKGLKTTFEEEGFLGPEFEGKVRDGFYFCPAGINIASILADGSIGSCPNLSREYIQGNIRNDRFKEVWDNGFKKMRNLEWKKKGMCAKCAWWSFCRGNSLHLWDFDSERPVVCHIHSLERSSP</sequence>
<dbReference type="InterPro" id="IPR017200">
    <property type="entry name" value="PqqE-like"/>
</dbReference>
<keyword evidence="3" id="KW-0949">S-adenosyl-L-methionine</keyword>
<dbReference type="SFLD" id="SFLDS00029">
    <property type="entry name" value="Radical_SAM"/>
    <property type="match status" value="1"/>
</dbReference>
<protein>
    <submittedName>
        <fullName evidence="8">Radical SAM/SPASM domain-containing protein</fullName>
    </submittedName>
</protein>
<name>A0AAP2W6N0_9EURY</name>
<dbReference type="SFLD" id="SFLDG01067">
    <property type="entry name" value="SPASM/twitch_domain_containing"/>
    <property type="match status" value="1"/>
</dbReference>
<dbReference type="InterPro" id="IPR013785">
    <property type="entry name" value="Aldolase_TIM"/>
</dbReference>
<dbReference type="EMBL" id="PGCK01000009">
    <property type="protein sequence ID" value="MCD1295513.1"/>
    <property type="molecule type" value="Genomic_DNA"/>
</dbReference>
<dbReference type="InterPro" id="IPR058240">
    <property type="entry name" value="rSAM_sf"/>
</dbReference>
<dbReference type="PROSITE" id="PS51918">
    <property type="entry name" value="RADICAL_SAM"/>
    <property type="match status" value="1"/>
</dbReference>
<dbReference type="GO" id="GO:0003824">
    <property type="term" value="F:catalytic activity"/>
    <property type="evidence" value="ECO:0007669"/>
    <property type="project" value="InterPro"/>
</dbReference>
<dbReference type="GO" id="GO:0051539">
    <property type="term" value="F:4 iron, 4 sulfur cluster binding"/>
    <property type="evidence" value="ECO:0007669"/>
    <property type="project" value="UniProtKB-KW"/>
</dbReference>
<dbReference type="SUPFAM" id="SSF102114">
    <property type="entry name" value="Radical SAM enzymes"/>
    <property type="match status" value="1"/>
</dbReference>
<dbReference type="PIRSF" id="PIRSF037420">
    <property type="entry name" value="PQQ_syn_pqqE"/>
    <property type="match status" value="1"/>
</dbReference>
<comment type="caution">
    <text evidence="8">The sequence shown here is derived from an EMBL/GenBank/DDBJ whole genome shotgun (WGS) entry which is preliminary data.</text>
</comment>
<dbReference type="PANTHER" id="PTHR11228">
    <property type="entry name" value="RADICAL SAM DOMAIN PROTEIN"/>
    <property type="match status" value="1"/>
</dbReference>
<dbReference type="Pfam" id="PF13186">
    <property type="entry name" value="SPASM"/>
    <property type="match status" value="1"/>
</dbReference>
<dbReference type="SMART" id="SM00729">
    <property type="entry name" value="Elp3"/>
    <property type="match status" value="1"/>
</dbReference>
<evidence type="ECO:0000256" key="1">
    <source>
        <dbReference type="ARBA" id="ARBA00001966"/>
    </source>
</evidence>
<evidence type="ECO:0000313" key="8">
    <source>
        <dbReference type="EMBL" id="MCD1295513.1"/>
    </source>
</evidence>
<keyword evidence="6" id="KW-0411">Iron-sulfur</keyword>
<dbReference type="InterPro" id="IPR006638">
    <property type="entry name" value="Elp3/MiaA/NifB-like_rSAM"/>
</dbReference>
<dbReference type="Gene3D" id="3.20.20.70">
    <property type="entry name" value="Aldolase class I"/>
    <property type="match status" value="1"/>
</dbReference>
<evidence type="ECO:0000256" key="3">
    <source>
        <dbReference type="ARBA" id="ARBA00022691"/>
    </source>
</evidence>
<gene>
    <name evidence="8" type="ORF">CUJ83_10930</name>
</gene>
<dbReference type="InterPro" id="IPR007197">
    <property type="entry name" value="rSAM"/>
</dbReference>
<keyword evidence="4" id="KW-0479">Metal-binding</keyword>
<dbReference type="Proteomes" id="UP001320159">
    <property type="component" value="Unassembled WGS sequence"/>
</dbReference>
<keyword evidence="9" id="KW-1185">Reference proteome</keyword>
<dbReference type="SFLD" id="SFLDG01386">
    <property type="entry name" value="main_SPASM_domain-containing"/>
    <property type="match status" value="1"/>
</dbReference>